<dbReference type="EMBL" id="JBGNUJ010000008">
    <property type="protein sequence ID" value="KAL3956130.1"/>
    <property type="molecule type" value="Genomic_DNA"/>
</dbReference>
<sequence length="140" mass="14959">MQRLTVSPATRALLRRQSSAFAPARLPAYAAAVTARASPFSTQRRLLDAQKSSAATAASSSTKQQPSSTAAQSSTGGKPAAAEDNPFETNFAGLGLSKNMKVFLIIVVSIFGTMETWMYCKAIWRWWNGAGDEKAAALQE</sequence>
<organism evidence="1 2">
    <name type="scientific">Purpureocillium lilacinum</name>
    <name type="common">Paecilomyces lilacinus</name>
    <dbReference type="NCBI Taxonomy" id="33203"/>
    <lineage>
        <taxon>Eukaryota</taxon>
        <taxon>Fungi</taxon>
        <taxon>Dikarya</taxon>
        <taxon>Ascomycota</taxon>
        <taxon>Pezizomycotina</taxon>
        <taxon>Sordariomycetes</taxon>
        <taxon>Hypocreomycetidae</taxon>
        <taxon>Hypocreales</taxon>
        <taxon>Ophiocordycipitaceae</taxon>
        <taxon>Purpureocillium</taxon>
    </lineage>
</organism>
<accession>A0ACC4DID3</accession>
<evidence type="ECO:0000313" key="1">
    <source>
        <dbReference type="EMBL" id="KAL3956130.1"/>
    </source>
</evidence>
<keyword evidence="2" id="KW-1185">Reference proteome</keyword>
<dbReference type="Proteomes" id="UP001638806">
    <property type="component" value="Unassembled WGS sequence"/>
</dbReference>
<gene>
    <name evidence="1" type="ORF">ACCO45_008976</name>
</gene>
<name>A0ACC4DID3_PURLI</name>
<comment type="caution">
    <text evidence="1">The sequence shown here is derived from an EMBL/GenBank/DDBJ whole genome shotgun (WGS) entry which is preliminary data.</text>
</comment>
<proteinExistence type="predicted"/>
<evidence type="ECO:0000313" key="2">
    <source>
        <dbReference type="Proteomes" id="UP001638806"/>
    </source>
</evidence>
<protein>
    <submittedName>
        <fullName evidence="1">Uncharacterized protein</fullName>
    </submittedName>
</protein>
<reference evidence="1" key="1">
    <citation type="submission" date="2024-12" db="EMBL/GenBank/DDBJ databases">
        <title>Comparative genomics and development of molecular markers within Purpureocillium lilacinum and among Purpureocillium species.</title>
        <authorList>
            <person name="Yeh Z.-Y."/>
            <person name="Ni N.-T."/>
            <person name="Lo P.-H."/>
            <person name="Mushyakhwo K."/>
            <person name="Lin C.-F."/>
            <person name="Nai Y.-S."/>
        </authorList>
    </citation>
    <scope>NUCLEOTIDE SEQUENCE</scope>
    <source>
        <strain evidence="1">NCHU-NPUST-175</strain>
    </source>
</reference>